<dbReference type="AlphaFoldDB" id="A0A1G7BVA4"/>
<sequence>MPSHRLTLFADYHQFYLQDESAPGDLASAWDEAATHRMLAVSAGVVGFGTVRNMQVPVTLEFLAAEPQTDLARFDHVVDGSVVIATGPLVVAGCTDYLPDAARFDLPPGTYRVRLSSAGLDSLSPDGLEGEDRYLVQMWPGAPLEPTVLKQHSL</sequence>
<organism evidence="1 2">
    <name type="scientific">Paracidovorax valerianellae</name>
    <dbReference type="NCBI Taxonomy" id="187868"/>
    <lineage>
        <taxon>Bacteria</taxon>
        <taxon>Pseudomonadati</taxon>
        <taxon>Pseudomonadota</taxon>
        <taxon>Betaproteobacteria</taxon>
        <taxon>Burkholderiales</taxon>
        <taxon>Comamonadaceae</taxon>
        <taxon>Paracidovorax</taxon>
    </lineage>
</organism>
<dbReference type="OrthoDB" id="280156at2"/>
<dbReference type="Gene3D" id="2.60.34.30">
    <property type="entry name" value="Competence, DNA-entry nuclease inhibitor, ComJ"/>
    <property type="match status" value="1"/>
</dbReference>
<dbReference type="Proteomes" id="UP000198781">
    <property type="component" value="Unassembled WGS sequence"/>
</dbReference>
<gene>
    <name evidence="1" type="ORF">SAMN05192589_1159</name>
</gene>
<name>A0A1G7BVA4_9BURK</name>
<dbReference type="InterPro" id="IPR038691">
    <property type="entry name" value="ComJ_sf"/>
</dbReference>
<evidence type="ECO:0000313" key="2">
    <source>
        <dbReference type="Proteomes" id="UP000198781"/>
    </source>
</evidence>
<protein>
    <submittedName>
        <fullName evidence="1">Uncharacterized protein</fullName>
    </submittedName>
</protein>
<reference evidence="1 2" key="1">
    <citation type="submission" date="2016-10" db="EMBL/GenBank/DDBJ databases">
        <authorList>
            <person name="de Groot N.N."/>
        </authorList>
    </citation>
    <scope>NUCLEOTIDE SEQUENCE [LARGE SCALE GENOMIC DNA]</scope>
    <source>
        <strain evidence="1 2">DSM 16619</strain>
    </source>
</reference>
<keyword evidence="2" id="KW-1185">Reference proteome</keyword>
<accession>A0A1G7BVA4</accession>
<dbReference type="EMBL" id="FMZC01000015">
    <property type="protein sequence ID" value="SDE31061.1"/>
    <property type="molecule type" value="Genomic_DNA"/>
</dbReference>
<evidence type="ECO:0000313" key="1">
    <source>
        <dbReference type="EMBL" id="SDE31061.1"/>
    </source>
</evidence>
<proteinExistence type="predicted"/>
<dbReference type="RefSeq" id="WP_092745390.1">
    <property type="nucleotide sequence ID" value="NZ_FMZC01000015.1"/>
</dbReference>